<dbReference type="PANTHER" id="PTHR19328">
    <property type="entry name" value="HEDGEHOG-INTERACTING PROTEIN"/>
    <property type="match status" value="1"/>
</dbReference>
<dbReference type="OrthoDB" id="9770043at2"/>
<proteinExistence type="predicted"/>
<dbReference type="PANTHER" id="PTHR19328:SF13">
    <property type="entry name" value="HIPL1 PROTEIN"/>
    <property type="match status" value="1"/>
</dbReference>
<feature type="domain" description="Glucose/Sorbosone dehydrogenase" evidence="1">
    <location>
        <begin position="45"/>
        <end position="355"/>
    </location>
</feature>
<dbReference type="Proteomes" id="UP000308181">
    <property type="component" value="Unassembled WGS sequence"/>
</dbReference>
<organism evidence="2 3">
    <name type="scientific">Pedobacter cryophilus</name>
    <dbReference type="NCBI Taxonomy" id="2571271"/>
    <lineage>
        <taxon>Bacteria</taxon>
        <taxon>Pseudomonadati</taxon>
        <taxon>Bacteroidota</taxon>
        <taxon>Sphingobacteriia</taxon>
        <taxon>Sphingobacteriales</taxon>
        <taxon>Sphingobacteriaceae</taxon>
        <taxon>Pedobacter</taxon>
    </lineage>
</organism>
<reference evidence="2 3" key="1">
    <citation type="submission" date="2019-04" db="EMBL/GenBank/DDBJ databases">
        <title>Pedobacter sp. AR-3-17 sp. nov., isolated from Arctic soil.</title>
        <authorList>
            <person name="Dahal R.H."/>
            <person name="Kim D.-U."/>
        </authorList>
    </citation>
    <scope>NUCLEOTIDE SEQUENCE [LARGE SCALE GENOMIC DNA]</scope>
    <source>
        <strain evidence="2 3">AR-3-17</strain>
    </source>
</reference>
<comment type="caution">
    <text evidence="2">The sequence shown here is derived from an EMBL/GenBank/DDBJ whole genome shotgun (WGS) entry which is preliminary data.</text>
</comment>
<dbReference type="Gene3D" id="2.120.10.30">
    <property type="entry name" value="TolB, C-terminal domain"/>
    <property type="match status" value="1"/>
</dbReference>
<evidence type="ECO:0000313" key="2">
    <source>
        <dbReference type="EMBL" id="TKB96026.1"/>
    </source>
</evidence>
<name>A0A4U1BXJ2_9SPHI</name>
<dbReference type="Pfam" id="PF07995">
    <property type="entry name" value="GSDH"/>
    <property type="match status" value="1"/>
</dbReference>
<dbReference type="AlphaFoldDB" id="A0A4U1BXJ2"/>
<dbReference type="InterPro" id="IPR012938">
    <property type="entry name" value="Glc/Sorbosone_DH"/>
</dbReference>
<dbReference type="InterPro" id="IPR011041">
    <property type="entry name" value="Quinoprot_gluc/sorb_DH_b-prop"/>
</dbReference>
<keyword evidence="3" id="KW-1185">Reference proteome</keyword>
<evidence type="ECO:0000259" key="1">
    <source>
        <dbReference type="Pfam" id="PF07995"/>
    </source>
</evidence>
<dbReference type="RefSeq" id="WP_136827401.1">
    <property type="nucleotide sequence ID" value="NZ_SWBP01000006.1"/>
</dbReference>
<dbReference type="SUPFAM" id="SSF50952">
    <property type="entry name" value="Soluble quinoprotein glucose dehydrogenase"/>
    <property type="match status" value="1"/>
</dbReference>
<accession>A0A4U1BXJ2</accession>
<dbReference type="InterPro" id="IPR011042">
    <property type="entry name" value="6-blade_b-propeller_TolB-like"/>
</dbReference>
<gene>
    <name evidence="2" type="ORF">FA046_15280</name>
</gene>
<evidence type="ECO:0000313" key="3">
    <source>
        <dbReference type="Proteomes" id="UP000308181"/>
    </source>
</evidence>
<dbReference type="EMBL" id="SWBP01000006">
    <property type="protein sequence ID" value="TKB96026.1"/>
    <property type="molecule type" value="Genomic_DNA"/>
</dbReference>
<protein>
    <submittedName>
        <fullName evidence="2">PQQ-dependent sugar dehydrogenase</fullName>
    </submittedName>
</protein>
<dbReference type="PROSITE" id="PS51257">
    <property type="entry name" value="PROKAR_LIPOPROTEIN"/>
    <property type="match status" value="1"/>
</dbReference>
<sequence>MKHLILFLLTIAFFSCKKSNKPTDTVDNNTPVALQSTVIASGLVLPWEIIYGPDDQLWITEKSGKISRVNPVTKQISPLFTISDVVSQGEGGLLGMVLHPDFNVSPYVYVVYNYNANNVYREKVVRYTYSNNTLINPNILIQNIPAGTYHNGSRLLISSDKKLFVTTGDATNAASAQQMNSLSGKVLRLNLDGTIPSDNPVTGSYIYSFGHRNSQGLVFVDDKLFASEHGPSNDDEINLIQKGRNYGWPNVEGFCNTSTEASFCAANNVVEPLINWSPTVATAGLAYYNSNLIPQWKNSLLLTTLKASKIIQLKLNDNKTSIESQADFFANEFGRKRAICVGKDGEVYFITSNGSDDKIVMVRPVN</sequence>